<gene>
    <name evidence="7" type="ORF">B0H63DRAFT_558370</name>
</gene>
<evidence type="ECO:0000256" key="5">
    <source>
        <dbReference type="SAM" id="MobiDB-lite"/>
    </source>
</evidence>
<feature type="region of interest" description="Disordered" evidence="5">
    <location>
        <begin position="364"/>
        <end position="384"/>
    </location>
</feature>
<feature type="compositionally biased region" description="Basic and acidic residues" evidence="5">
    <location>
        <begin position="227"/>
        <end position="240"/>
    </location>
</feature>
<reference evidence="7" key="2">
    <citation type="submission" date="2023-06" db="EMBL/GenBank/DDBJ databases">
        <authorList>
            <consortium name="Lawrence Berkeley National Laboratory"/>
            <person name="Haridas S."/>
            <person name="Hensen N."/>
            <person name="Bonometti L."/>
            <person name="Westerberg I."/>
            <person name="Brannstrom I.O."/>
            <person name="Guillou S."/>
            <person name="Cros-Aarteil S."/>
            <person name="Calhoun S."/>
            <person name="Kuo A."/>
            <person name="Mondo S."/>
            <person name="Pangilinan J."/>
            <person name="Riley R."/>
            <person name="LaButti K."/>
            <person name="Andreopoulos B."/>
            <person name="Lipzen A."/>
            <person name="Chen C."/>
            <person name="Yanf M."/>
            <person name="Daum C."/>
            <person name="Ng V."/>
            <person name="Clum A."/>
            <person name="Steindorff A."/>
            <person name="Ohm R."/>
            <person name="Martin F."/>
            <person name="Silar P."/>
            <person name="Natvig D."/>
            <person name="Lalanne C."/>
            <person name="Gautier V."/>
            <person name="Ament-velasquez S.L."/>
            <person name="Kruys A."/>
            <person name="Hutchinson M.I."/>
            <person name="Powell A.J."/>
            <person name="Barry K."/>
            <person name="Miller A.N."/>
            <person name="Grigoriev I.V."/>
            <person name="Debuchy R."/>
            <person name="Gladieux P."/>
            <person name="Thoren M.H."/>
            <person name="Johannesson H."/>
        </authorList>
    </citation>
    <scope>NUCLEOTIDE SEQUENCE</scope>
    <source>
        <strain evidence="7">CBS 232.78</strain>
    </source>
</reference>
<dbReference type="PANTHER" id="PTHR47424">
    <property type="entry name" value="REGULATORY PROTEIN GAL4"/>
    <property type="match status" value="1"/>
</dbReference>
<dbReference type="PANTHER" id="PTHR47424:SF3">
    <property type="entry name" value="REGULATORY PROTEIN GAL4"/>
    <property type="match status" value="1"/>
</dbReference>
<keyword evidence="2" id="KW-0238">DNA-binding</keyword>
<proteinExistence type="predicted"/>
<dbReference type="GO" id="GO:0000435">
    <property type="term" value="P:positive regulation of transcription from RNA polymerase II promoter by galactose"/>
    <property type="evidence" value="ECO:0007669"/>
    <property type="project" value="TreeGrafter"/>
</dbReference>
<feature type="region of interest" description="Disordered" evidence="5">
    <location>
        <begin position="223"/>
        <end position="261"/>
    </location>
</feature>
<organism evidence="7 8">
    <name type="scientific">Podospora didyma</name>
    <dbReference type="NCBI Taxonomy" id="330526"/>
    <lineage>
        <taxon>Eukaryota</taxon>
        <taxon>Fungi</taxon>
        <taxon>Dikarya</taxon>
        <taxon>Ascomycota</taxon>
        <taxon>Pezizomycotina</taxon>
        <taxon>Sordariomycetes</taxon>
        <taxon>Sordariomycetidae</taxon>
        <taxon>Sordariales</taxon>
        <taxon>Podosporaceae</taxon>
        <taxon>Podospora</taxon>
    </lineage>
</organism>
<comment type="caution">
    <text evidence="7">The sequence shown here is derived from an EMBL/GenBank/DDBJ whole genome shotgun (WGS) entry which is preliminary data.</text>
</comment>
<dbReference type="CDD" id="cd00067">
    <property type="entry name" value="GAL4"/>
    <property type="match status" value="1"/>
</dbReference>
<dbReference type="SUPFAM" id="SSF57701">
    <property type="entry name" value="Zn2/Cys6 DNA-binding domain"/>
    <property type="match status" value="1"/>
</dbReference>
<evidence type="ECO:0000259" key="6">
    <source>
        <dbReference type="PROSITE" id="PS50048"/>
    </source>
</evidence>
<dbReference type="PROSITE" id="PS50048">
    <property type="entry name" value="ZN2_CY6_FUNGAL_2"/>
    <property type="match status" value="1"/>
</dbReference>
<evidence type="ECO:0000256" key="1">
    <source>
        <dbReference type="ARBA" id="ARBA00023015"/>
    </source>
</evidence>
<evidence type="ECO:0000256" key="4">
    <source>
        <dbReference type="ARBA" id="ARBA00023242"/>
    </source>
</evidence>
<evidence type="ECO:0000256" key="2">
    <source>
        <dbReference type="ARBA" id="ARBA00023125"/>
    </source>
</evidence>
<feature type="region of interest" description="Disordered" evidence="5">
    <location>
        <begin position="57"/>
        <end position="113"/>
    </location>
</feature>
<accession>A0AAE0U0S0</accession>
<dbReference type="GO" id="GO:0000981">
    <property type="term" value="F:DNA-binding transcription factor activity, RNA polymerase II-specific"/>
    <property type="evidence" value="ECO:0007669"/>
    <property type="project" value="InterPro"/>
</dbReference>
<keyword evidence="4" id="KW-0539">Nucleus</keyword>
<dbReference type="AlphaFoldDB" id="A0AAE0U0S0"/>
<dbReference type="GO" id="GO:0000978">
    <property type="term" value="F:RNA polymerase II cis-regulatory region sequence-specific DNA binding"/>
    <property type="evidence" value="ECO:0007669"/>
    <property type="project" value="TreeGrafter"/>
</dbReference>
<dbReference type="GO" id="GO:0008270">
    <property type="term" value="F:zinc ion binding"/>
    <property type="evidence" value="ECO:0007669"/>
    <property type="project" value="InterPro"/>
</dbReference>
<dbReference type="InterPro" id="IPR036864">
    <property type="entry name" value="Zn2-C6_fun-type_DNA-bd_sf"/>
</dbReference>
<dbReference type="Pfam" id="PF00172">
    <property type="entry name" value="Zn_clus"/>
    <property type="match status" value="1"/>
</dbReference>
<protein>
    <recommendedName>
        <fullName evidence="6">Zn(2)-C6 fungal-type domain-containing protein</fullName>
    </recommendedName>
</protein>
<evidence type="ECO:0000313" key="7">
    <source>
        <dbReference type="EMBL" id="KAK3386738.1"/>
    </source>
</evidence>
<keyword evidence="3" id="KW-0804">Transcription</keyword>
<dbReference type="EMBL" id="JAULSW010000003">
    <property type="protein sequence ID" value="KAK3386738.1"/>
    <property type="molecule type" value="Genomic_DNA"/>
</dbReference>
<evidence type="ECO:0000313" key="8">
    <source>
        <dbReference type="Proteomes" id="UP001285441"/>
    </source>
</evidence>
<dbReference type="PROSITE" id="PS00463">
    <property type="entry name" value="ZN2_CY6_FUNGAL_1"/>
    <property type="match status" value="1"/>
</dbReference>
<dbReference type="SMART" id="SM00066">
    <property type="entry name" value="GAL4"/>
    <property type="match status" value="1"/>
</dbReference>
<dbReference type="Proteomes" id="UP001285441">
    <property type="component" value="Unassembled WGS sequence"/>
</dbReference>
<reference evidence="7" key="1">
    <citation type="journal article" date="2023" name="Mol. Phylogenet. Evol.">
        <title>Genome-scale phylogeny and comparative genomics of the fungal order Sordariales.</title>
        <authorList>
            <person name="Hensen N."/>
            <person name="Bonometti L."/>
            <person name="Westerberg I."/>
            <person name="Brannstrom I.O."/>
            <person name="Guillou S."/>
            <person name="Cros-Aarteil S."/>
            <person name="Calhoun S."/>
            <person name="Haridas S."/>
            <person name="Kuo A."/>
            <person name="Mondo S."/>
            <person name="Pangilinan J."/>
            <person name="Riley R."/>
            <person name="LaButti K."/>
            <person name="Andreopoulos B."/>
            <person name="Lipzen A."/>
            <person name="Chen C."/>
            <person name="Yan M."/>
            <person name="Daum C."/>
            <person name="Ng V."/>
            <person name="Clum A."/>
            <person name="Steindorff A."/>
            <person name="Ohm R.A."/>
            <person name="Martin F."/>
            <person name="Silar P."/>
            <person name="Natvig D.O."/>
            <person name="Lalanne C."/>
            <person name="Gautier V."/>
            <person name="Ament-Velasquez S.L."/>
            <person name="Kruys A."/>
            <person name="Hutchinson M.I."/>
            <person name="Powell A.J."/>
            <person name="Barry K."/>
            <person name="Miller A.N."/>
            <person name="Grigoriev I.V."/>
            <person name="Debuchy R."/>
            <person name="Gladieux P."/>
            <person name="Hiltunen Thoren M."/>
            <person name="Johannesson H."/>
        </authorList>
    </citation>
    <scope>NUCLEOTIDE SEQUENCE</scope>
    <source>
        <strain evidence="7">CBS 232.78</strain>
    </source>
</reference>
<keyword evidence="1" id="KW-0805">Transcription regulation</keyword>
<name>A0AAE0U0S0_9PEZI</name>
<keyword evidence="8" id="KW-1185">Reference proteome</keyword>
<dbReference type="Gene3D" id="4.10.240.10">
    <property type="entry name" value="Zn(2)-C6 fungal-type DNA-binding domain"/>
    <property type="match status" value="1"/>
</dbReference>
<evidence type="ECO:0000256" key="3">
    <source>
        <dbReference type="ARBA" id="ARBA00023163"/>
    </source>
</evidence>
<dbReference type="InterPro" id="IPR001138">
    <property type="entry name" value="Zn2Cys6_DnaBD"/>
</dbReference>
<dbReference type="GO" id="GO:0005634">
    <property type="term" value="C:nucleus"/>
    <property type="evidence" value="ECO:0007669"/>
    <property type="project" value="TreeGrafter"/>
</dbReference>
<dbReference type="InterPro" id="IPR051127">
    <property type="entry name" value="Fungal_SecMet_Regulators"/>
</dbReference>
<feature type="domain" description="Zn(2)-C6 fungal-type" evidence="6">
    <location>
        <begin position="17"/>
        <end position="47"/>
    </location>
</feature>
<sequence length="465" mass="49952">MRQAIDPITARPVVQQACNSCRTKKLRCSGEKTGCGRCKAVSRPCVYAEPVSKGAARYKKKRKSLGGNEAKGTMELPPESRKQTLPSPPATTPEKLNPSRPNSTEGVTDGYGDVDPMLYNPLEDFSTESAGHDGGIAPSLLHFDMLVSDGGMGRYAETGLGSNPNEIEQWLSCSPREMDLCLWTTDGINNVAFDTDAPLSNPVLPLLPIGAGHQGYWLDNGMLPTPKDNDGSRSDQRGHNPVDFNKAGTDFHMTSGGSGNTPNPMCSEEGCHCLQQVMLLIDELESAECTQLDTGLVSHKRAIRHGEAMLMCGHCTTRTENVNALAFLTDLLATLCSNMVVSYRELLVPDANMMGSGGQWTAPSPIASSAGHSRRSSSLTAASDGSPTVPLGMYFGDYEVDCPGEWQLLAGNLISVQAKALRALLGRVRDASQALRCHVAWKQVVGAERRLEGLLEQLTAARECS</sequence>